<evidence type="ECO:0000259" key="3">
    <source>
        <dbReference type="Pfam" id="PF13717"/>
    </source>
</evidence>
<gene>
    <name evidence="4" type="ORF">D2N39_06110</name>
</gene>
<evidence type="ECO:0000256" key="1">
    <source>
        <dbReference type="SAM" id="MobiDB-lite"/>
    </source>
</evidence>
<dbReference type="Proteomes" id="UP000266649">
    <property type="component" value="Unassembled WGS sequence"/>
</dbReference>
<sequence length="339" mass="36420">MPHCRTARTFAQRRGGFNHMRVALRKILSDLGLDKQHIVATTEPVTRREGGRERDRMRLICPNCDAQYEVAEDAIPTEGRDVQCSNCGHAWFQEHASIIEAREEAEALNASVMVPEPAVAPEPEPEPPSEPEPQAPEPEPEAIVEAEPDPAPAPAVAPVRRSGLDESLMAVLREEAERETQARAREEPRALEVQGDLGLETVGAVATPAARRIARLKGIEDEPQDEAEIEAVTARSGKGRDLLPDIEEINSTLRPSSERDGAGDLPSPAAQARGSSFRTGFALMLLIAVGLAAAYVLAPKVGQQIPALAEPMAAYVGAVNAARLWLDGLMQSAIAALQG</sequence>
<reference evidence="4 5" key="1">
    <citation type="submission" date="2018-09" db="EMBL/GenBank/DDBJ databases">
        <title>Gemmobacter lutimaris sp. nov., a marine bacterium isolated from tidal flat.</title>
        <authorList>
            <person name="Lee D.W."/>
            <person name="Yoo Y."/>
            <person name="Kim J.-J."/>
            <person name="Kim B.S."/>
        </authorList>
    </citation>
    <scope>NUCLEOTIDE SEQUENCE [LARGE SCALE GENOMIC DNA]</scope>
    <source>
        <strain evidence="4 5">YJ-T1-11</strain>
    </source>
</reference>
<protein>
    <recommendedName>
        <fullName evidence="3">Zinc finger/thioredoxin putative domain-containing protein</fullName>
    </recommendedName>
</protein>
<dbReference type="Pfam" id="PF13717">
    <property type="entry name" value="Zn_ribbon_4"/>
    <property type="match status" value="1"/>
</dbReference>
<feature type="domain" description="Zinc finger/thioredoxin putative" evidence="3">
    <location>
        <begin position="57"/>
        <end position="92"/>
    </location>
</feature>
<dbReference type="NCBIfam" id="TIGR02098">
    <property type="entry name" value="MJ0042_CXXC"/>
    <property type="match status" value="1"/>
</dbReference>
<name>A0A398BWB8_9RHOB</name>
<keyword evidence="5" id="KW-1185">Reference proteome</keyword>
<organism evidence="4 5">
    <name type="scientific">Gemmobacter lutimaris</name>
    <dbReference type="NCBI Taxonomy" id="2306023"/>
    <lineage>
        <taxon>Bacteria</taxon>
        <taxon>Pseudomonadati</taxon>
        <taxon>Pseudomonadota</taxon>
        <taxon>Alphaproteobacteria</taxon>
        <taxon>Rhodobacterales</taxon>
        <taxon>Paracoccaceae</taxon>
        <taxon>Gemmobacter</taxon>
    </lineage>
</organism>
<evidence type="ECO:0000313" key="4">
    <source>
        <dbReference type="EMBL" id="RID93211.1"/>
    </source>
</evidence>
<comment type="caution">
    <text evidence="4">The sequence shown here is derived from an EMBL/GenBank/DDBJ whole genome shotgun (WGS) entry which is preliminary data.</text>
</comment>
<accession>A0A398BWB8</accession>
<dbReference type="EMBL" id="QXXQ01000002">
    <property type="protein sequence ID" value="RID93211.1"/>
    <property type="molecule type" value="Genomic_DNA"/>
</dbReference>
<keyword evidence="2" id="KW-1133">Transmembrane helix</keyword>
<feature type="transmembrane region" description="Helical" evidence="2">
    <location>
        <begin position="280"/>
        <end position="298"/>
    </location>
</feature>
<evidence type="ECO:0000256" key="2">
    <source>
        <dbReference type="SAM" id="Phobius"/>
    </source>
</evidence>
<proteinExistence type="predicted"/>
<dbReference type="AlphaFoldDB" id="A0A398BWB8"/>
<evidence type="ECO:0000313" key="5">
    <source>
        <dbReference type="Proteomes" id="UP000266649"/>
    </source>
</evidence>
<keyword evidence="2" id="KW-0812">Transmembrane</keyword>
<dbReference type="InterPro" id="IPR011723">
    <property type="entry name" value="Znf/thioredoxin_put"/>
</dbReference>
<keyword evidence="2" id="KW-0472">Membrane</keyword>
<feature type="compositionally biased region" description="Acidic residues" evidence="1">
    <location>
        <begin position="138"/>
        <end position="148"/>
    </location>
</feature>
<feature type="region of interest" description="Disordered" evidence="1">
    <location>
        <begin position="117"/>
        <end position="159"/>
    </location>
</feature>